<organism evidence="1 2">
    <name type="scientific">Aspergillus pseudodeflectus</name>
    <dbReference type="NCBI Taxonomy" id="176178"/>
    <lineage>
        <taxon>Eukaryota</taxon>
        <taxon>Fungi</taxon>
        <taxon>Dikarya</taxon>
        <taxon>Ascomycota</taxon>
        <taxon>Pezizomycotina</taxon>
        <taxon>Eurotiomycetes</taxon>
        <taxon>Eurotiomycetidae</taxon>
        <taxon>Eurotiales</taxon>
        <taxon>Aspergillaceae</taxon>
        <taxon>Aspergillus</taxon>
        <taxon>Aspergillus subgen. Nidulantes</taxon>
    </lineage>
</organism>
<accession>A0ABR4JPJ1</accession>
<name>A0ABR4JPJ1_9EURO</name>
<dbReference type="GeneID" id="98161969"/>
<keyword evidence="2" id="KW-1185">Reference proteome</keyword>
<dbReference type="Proteomes" id="UP001610444">
    <property type="component" value="Unassembled WGS sequence"/>
</dbReference>
<evidence type="ECO:0000313" key="1">
    <source>
        <dbReference type="EMBL" id="KAL2841939.1"/>
    </source>
</evidence>
<protein>
    <submittedName>
        <fullName evidence="1">Uncharacterized protein</fullName>
    </submittedName>
</protein>
<proteinExistence type="predicted"/>
<reference evidence="1 2" key="1">
    <citation type="submission" date="2024-07" db="EMBL/GenBank/DDBJ databases">
        <title>Section-level genome sequencing and comparative genomics of Aspergillus sections Usti and Cavernicolus.</title>
        <authorList>
            <consortium name="Lawrence Berkeley National Laboratory"/>
            <person name="Nybo J.L."/>
            <person name="Vesth T.C."/>
            <person name="Theobald S."/>
            <person name="Frisvad J.C."/>
            <person name="Larsen T.O."/>
            <person name="Kjaerboelling I."/>
            <person name="Rothschild-Mancinelli K."/>
            <person name="Lyhne E.K."/>
            <person name="Kogle M.E."/>
            <person name="Barry K."/>
            <person name="Clum A."/>
            <person name="Na H."/>
            <person name="Ledsgaard L."/>
            <person name="Lin J."/>
            <person name="Lipzen A."/>
            <person name="Kuo A."/>
            <person name="Riley R."/>
            <person name="Mondo S."/>
            <person name="LaButti K."/>
            <person name="Haridas S."/>
            <person name="Pangalinan J."/>
            <person name="Salamov A.A."/>
            <person name="Simmons B.A."/>
            <person name="Magnuson J.K."/>
            <person name="Chen J."/>
            <person name="Drula E."/>
            <person name="Henrissat B."/>
            <person name="Wiebenga A."/>
            <person name="Lubbers R.J."/>
            <person name="Gomes A.C."/>
            <person name="Macurrencykelacurrency M.R."/>
            <person name="Stajich J."/>
            <person name="Grigoriev I.V."/>
            <person name="Mortensen U.H."/>
            <person name="De vries R.P."/>
            <person name="Baker S.E."/>
            <person name="Andersen M.R."/>
        </authorList>
    </citation>
    <scope>NUCLEOTIDE SEQUENCE [LARGE SCALE GENOMIC DNA]</scope>
    <source>
        <strain evidence="1 2">CBS 756.74</strain>
    </source>
</reference>
<gene>
    <name evidence="1" type="ORF">BJX68DRAFT_270880</name>
</gene>
<sequence>MFLPTPAKYYLTILLACHVNELNLQSRGSDLHASPALSVPLFLPVPPLVIHIPIFPRLLTRLRRKIYKYILFLSNSIQISLSYNRGCCLFSFAQNRPLYCTAILRTRAIREIHDEAAWVLYGANRFTVEEQTQGPRDARRDPTLLSFLSCISRLNAGCLKEVTVTFPGVRRTAEGRRFGLSEEGRRILERVRECTGLVMVELLAYGDGAGGLVREEELGSRKRLVKEALTKVDAQHGGYRHSTEFCLGLVVDVHSLLVGGLCNAGLDE</sequence>
<dbReference type="EMBL" id="JBFXLR010000054">
    <property type="protein sequence ID" value="KAL2841939.1"/>
    <property type="molecule type" value="Genomic_DNA"/>
</dbReference>
<comment type="caution">
    <text evidence="1">The sequence shown here is derived from an EMBL/GenBank/DDBJ whole genome shotgun (WGS) entry which is preliminary data.</text>
</comment>
<evidence type="ECO:0000313" key="2">
    <source>
        <dbReference type="Proteomes" id="UP001610444"/>
    </source>
</evidence>
<dbReference type="RefSeq" id="XP_070894807.1">
    <property type="nucleotide sequence ID" value="XM_071046805.1"/>
</dbReference>